<comment type="subcellular location">
    <subcellularLocation>
        <location evidence="1">Membrane</location>
        <topology evidence="1">Multi-pass membrane protein</topology>
    </subcellularLocation>
</comment>
<feature type="transmembrane region" description="Helical" evidence="6">
    <location>
        <begin position="405"/>
        <end position="423"/>
    </location>
</feature>
<dbReference type="CDD" id="cd17330">
    <property type="entry name" value="MFS_SLC46_TetA_like"/>
    <property type="match status" value="1"/>
</dbReference>
<dbReference type="GO" id="GO:0022857">
    <property type="term" value="F:transmembrane transporter activity"/>
    <property type="evidence" value="ECO:0007669"/>
    <property type="project" value="InterPro"/>
</dbReference>
<name>A1BFH5_CHLPD</name>
<feature type="transmembrane region" description="Helical" evidence="6">
    <location>
        <begin position="55"/>
        <end position="75"/>
    </location>
</feature>
<evidence type="ECO:0000256" key="3">
    <source>
        <dbReference type="ARBA" id="ARBA00022692"/>
    </source>
</evidence>
<reference evidence="8 9" key="1">
    <citation type="submission" date="2006-12" db="EMBL/GenBank/DDBJ databases">
        <title>Complete sequence of Chlorobium phaeobacteroides DSM 266.</title>
        <authorList>
            <consortium name="US DOE Joint Genome Institute"/>
            <person name="Copeland A."/>
            <person name="Lucas S."/>
            <person name="Lapidus A."/>
            <person name="Barry K."/>
            <person name="Detter J.C."/>
            <person name="Glavina del Rio T."/>
            <person name="Hammon N."/>
            <person name="Israni S."/>
            <person name="Pitluck S."/>
            <person name="Goltsman E."/>
            <person name="Schmutz J."/>
            <person name="Larimer F."/>
            <person name="Land M."/>
            <person name="Hauser L."/>
            <person name="Mikhailova N."/>
            <person name="Li T."/>
            <person name="Overmann J."/>
            <person name="Bryant D.A."/>
            <person name="Richardson P."/>
        </authorList>
    </citation>
    <scope>NUCLEOTIDE SEQUENCE [LARGE SCALE GENOMIC DNA]</scope>
    <source>
        <strain evidence="8 9">DSM 266</strain>
    </source>
</reference>
<dbReference type="PANTHER" id="PTHR23504:SF15">
    <property type="entry name" value="MAJOR FACILITATOR SUPERFAMILY (MFS) PROFILE DOMAIN-CONTAINING PROTEIN"/>
    <property type="match status" value="1"/>
</dbReference>
<dbReference type="EMBL" id="CP000492">
    <property type="protein sequence ID" value="ABL65152.1"/>
    <property type="molecule type" value="Genomic_DNA"/>
</dbReference>
<sequence>MFCYLGSFSAIIESACMKKSPLVILLLTVLLDLIGFGIVLPLLPTYAKDLGASPLMIGLIAAIFSIMQFIFSPLWGKLSDKIGRRPVMLISIFITAVSYFVFSQAVTIPLLIFARGLSGIGSANIAAAQAYITDVTDNQNRSKAMGMIGAAFGIGFIIGPLIGGLLKHNYGIAMVGYVASALITLDFILAIFLLPESNKHAIKFNFGFLKEKSGAGASNEKPTSSSGNKMQAYIDGLKLAFTSRPLALLMIANYVFTFAIVNMQVASILLWKEYFHASDQAIGYLFAYVGFFSVVVQGGLISKLIKALGEHKLFFWGHLFTFVGVFFIPFLPSDTLFSFGLFILFFFAIGTSLVAPINISLISLYTYKQKQGEILGLSQSINSFARIMGPFSGSVLYGLNVHAPYILAGVLTLFGAVISLMLFKYKIDALDPDLDTQPSWSNKD</sequence>
<evidence type="ECO:0000256" key="6">
    <source>
        <dbReference type="SAM" id="Phobius"/>
    </source>
</evidence>
<protein>
    <submittedName>
        <fullName evidence="8">Major facilitator superfamily MFS_1</fullName>
    </submittedName>
</protein>
<gene>
    <name evidence="8" type="ordered locus">Cpha266_1111</name>
</gene>
<dbReference type="PANTHER" id="PTHR23504">
    <property type="entry name" value="MAJOR FACILITATOR SUPERFAMILY DOMAIN-CONTAINING PROTEIN 10"/>
    <property type="match status" value="1"/>
</dbReference>
<dbReference type="Gene3D" id="1.20.1250.20">
    <property type="entry name" value="MFS general substrate transporter like domains"/>
    <property type="match status" value="1"/>
</dbReference>
<keyword evidence="2" id="KW-0813">Transport</keyword>
<keyword evidence="5 6" id="KW-0472">Membrane</keyword>
<evidence type="ECO:0000256" key="4">
    <source>
        <dbReference type="ARBA" id="ARBA00022989"/>
    </source>
</evidence>
<evidence type="ECO:0000256" key="2">
    <source>
        <dbReference type="ARBA" id="ARBA00022448"/>
    </source>
</evidence>
<evidence type="ECO:0000256" key="1">
    <source>
        <dbReference type="ARBA" id="ARBA00004141"/>
    </source>
</evidence>
<evidence type="ECO:0000259" key="7">
    <source>
        <dbReference type="PROSITE" id="PS50850"/>
    </source>
</evidence>
<dbReference type="InterPro" id="IPR001958">
    <property type="entry name" value="Tet-R_TetA/multi-R_MdtG-like"/>
</dbReference>
<dbReference type="Proteomes" id="UP000008701">
    <property type="component" value="Chromosome"/>
</dbReference>
<feature type="transmembrane region" description="Helical" evidence="6">
    <location>
        <begin position="87"/>
        <end position="106"/>
    </location>
</feature>
<organism evidence="8 9">
    <name type="scientific">Chlorobium phaeobacteroides (strain DSM 266 / SMG 266 / 2430)</name>
    <dbReference type="NCBI Taxonomy" id="290317"/>
    <lineage>
        <taxon>Bacteria</taxon>
        <taxon>Pseudomonadati</taxon>
        <taxon>Chlorobiota</taxon>
        <taxon>Chlorobiia</taxon>
        <taxon>Chlorobiales</taxon>
        <taxon>Chlorobiaceae</taxon>
        <taxon>Chlorobium/Pelodictyon group</taxon>
        <taxon>Chlorobium</taxon>
    </lineage>
</organism>
<feature type="transmembrane region" description="Helical" evidence="6">
    <location>
        <begin position="172"/>
        <end position="194"/>
    </location>
</feature>
<dbReference type="InterPro" id="IPR020846">
    <property type="entry name" value="MFS_dom"/>
</dbReference>
<dbReference type="HOGENOM" id="CLU_001265_10_11_10"/>
<feature type="transmembrane region" description="Helical" evidence="6">
    <location>
        <begin position="313"/>
        <end position="331"/>
    </location>
</feature>
<feature type="transmembrane region" description="Helical" evidence="6">
    <location>
        <begin position="337"/>
        <end position="362"/>
    </location>
</feature>
<dbReference type="STRING" id="290317.Cpha266_1111"/>
<dbReference type="Pfam" id="PF07690">
    <property type="entry name" value="MFS_1"/>
    <property type="match status" value="1"/>
</dbReference>
<dbReference type="AlphaFoldDB" id="A1BFH5"/>
<evidence type="ECO:0000313" key="8">
    <source>
        <dbReference type="EMBL" id="ABL65152.1"/>
    </source>
</evidence>
<accession>A1BFH5</accession>
<keyword evidence="3 6" id="KW-0812">Transmembrane</keyword>
<dbReference type="InterPro" id="IPR011701">
    <property type="entry name" value="MFS"/>
</dbReference>
<keyword evidence="4 6" id="KW-1133">Transmembrane helix</keyword>
<dbReference type="KEGG" id="cph:Cpha266_1111"/>
<feature type="transmembrane region" description="Helical" evidence="6">
    <location>
        <begin position="281"/>
        <end position="301"/>
    </location>
</feature>
<feature type="transmembrane region" description="Helical" evidence="6">
    <location>
        <begin position="246"/>
        <end position="269"/>
    </location>
</feature>
<feature type="transmembrane region" description="Helical" evidence="6">
    <location>
        <begin position="21"/>
        <end position="43"/>
    </location>
</feature>
<dbReference type="GO" id="GO:0016020">
    <property type="term" value="C:membrane"/>
    <property type="evidence" value="ECO:0007669"/>
    <property type="project" value="UniProtKB-SubCell"/>
</dbReference>
<keyword evidence="9" id="KW-1185">Reference proteome</keyword>
<dbReference type="eggNOG" id="COG2814">
    <property type="taxonomic scope" value="Bacteria"/>
</dbReference>
<evidence type="ECO:0000256" key="5">
    <source>
        <dbReference type="ARBA" id="ARBA00023136"/>
    </source>
</evidence>
<feature type="domain" description="Major facilitator superfamily (MFS) profile" evidence="7">
    <location>
        <begin position="21"/>
        <end position="427"/>
    </location>
</feature>
<dbReference type="SUPFAM" id="SSF103473">
    <property type="entry name" value="MFS general substrate transporter"/>
    <property type="match status" value="1"/>
</dbReference>
<evidence type="ECO:0000313" key="9">
    <source>
        <dbReference type="Proteomes" id="UP000008701"/>
    </source>
</evidence>
<proteinExistence type="predicted"/>
<feature type="transmembrane region" description="Helical" evidence="6">
    <location>
        <begin position="144"/>
        <end position="166"/>
    </location>
</feature>
<dbReference type="PRINTS" id="PR01035">
    <property type="entry name" value="TCRTETA"/>
</dbReference>
<dbReference type="PROSITE" id="PS50850">
    <property type="entry name" value="MFS"/>
    <property type="match status" value="1"/>
</dbReference>
<dbReference type="InterPro" id="IPR036259">
    <property type="entry name" value="MFS_trans_sf"/>
</dbReference>